<dbReference type="PANTHER" id="PTHR24171">
    <property type="entry name" value="ANKYRIN REPEAT DOMAIN-CONTAINING PROTEIN 39-RELATED"/>
    <property type="match status" value="1"/>
</dbReference>
<dbReference type="GO" id="GO:0085020">
    <property type="term" value="P:protein K6-linked ubiquitination"/>
    <property type="evidence" value="ECO:0007669"/>
    <property type="project" value="TreeGrafter"/>
</dbReference>
<organism evidence="6">
    <name type="scientific">Aplanochytrium stocchinoi</name>
    <dbReference type="NCBI Taxonomy" id="215587"/>
    <lineage>
        <taxon>Eukaryota</taxon>
        <taxon>Sar</taxon>
        <taxon>Stramenopiles</taxon>
        <taxon>Bigyra</taxon>
        <taxon>Labyrinthulomycetes</taxon>
        <taxon>Thraustochytrida</taxon>
        <taxon>Thraustochytriidae</taxon>
        <taxon>Aplanochytrium</taxon>
    </lineage>
</organism>
<keyword evidence="4" id="KW-0175">Coiled coil</keyword>
<feature type="repeat" description="ANK" evidence="3">
    <location>
        <begin position="153"/>
        <end position="185"/>
    </location>
</feature>
<sequence>MEFLQTRLEKQKASRQEVKTNKENERISRARELERRKTHKGKKNEKRLEQEVEFKTYREMLEKEYKRLEEERRRLVSLGSDLKKQSKSGEKDVEVSSPKTFTAEETVWDIVSGNLYPGTRDIDCLHVKIEREMQKKTYRALLESVTPVLRNENGESLLHIAGTLGNLDLISALLKLNEKLASGDDVRCCVVDPGCIDNAAKLTTALHEVARSGWSDDVVNILVDTGAVLDERDFHGDTPLHCAVRNGHRHTVKSLLKADKELISLTVRNDKHRTPLDLAKLYQLRRMTNSDQNPSYADIVEMLEEHVRKVKSDRRKKFFRKNQRKRKAASNSNYSSFYSEYAVIERTKKRPTNPNQHTKHEKEEMGLQNNDVLALLPNRAKSTSKLITLKAVTKIKRVKQAGSFNKKQQLSPISPQQKKKGLRKLKSISSLRTKTTAFRNKNQIYNIQNK</sequence>
<dbReference type="PROSITE" id="PS50088">
    <property type="entry name" value="ANK_REPEAT"/>
    <property type="match status" value="3"/>
</dbReference>
<feature type="repeat" description="ANK" evidence="3">
    <location>
        <begin position="201"/>
        <end position="234"/>
    </location>
</feature>
<feature type="compositionally biased region" description="Basic residues" evidence="5">
    <location>
        <begin position="36"/>
        <end position="45"/>
    </location>
</feature>
<dbReference type="SMART" id="SM00248">
    <property type="entry name" value="ANK"/>
    <property type="match status" value="3"/>
</dbReference>
<evidence type="ECO:0000256" key="5">
    <source>
        <dbReference type="SAM" id="MobiDB-lite"/>
    </source>
</evidence>
<feature type="compositionally biased region" description="Basic and acidic residues" evidence="5">
    <location>
        <begin position="7"/>
        <end position="35"/>
    </location>
</feature>
<feature type="coiled-coil region" evidence="4">
    <location>
        <begin position="51"/>
        <end position="85"/>
    </location>
</feature>
<dbReference type="PANTHER" id="PTHR24171:SF8">
    <property type="entry name" value="BRCA1-ASSOCIATED RING DOMAIN PROTEIN 1"/>
    <property type="match status" value="1"/>
</dbReference>
<keyword evidence="2 3" id="KW-0040">ANK repeat</keyword>
<feature type="repeat" description="ANK" evidence="3">
    <location>
        <begin position="235"/>
        <end position="257"/>
    </location>
</feature>
<dbReference type="EMBL" id="HBIN01022773">
    <property type="protein sequence ID" value="CAE0447527.1"/>
    <property type="molecule type" value="Transcribed_RNA"/>
</dbReference>
<dbReference type="PROSITE" id="PS50297">
    <property type="entry name" value="ANK_REP_REGION"/>
    <property type="match status" value="1"/>
</dbReference>
<evidence type="ECO:0000256" key="3">
    <source>
        <dbReference type="PROSITE-ProRule" id="PRU00023"/>
    </source>
</evidence>
<protein>
    <submittedName>
        <fullName evidence="6">Uncharacterized protein</fullName>
    </submittedName>
</protein>
<evidence type="ECO:0000313" key="6">
    <source>
        <dbReference type="EMBL" id="CAE0447527.1"/>
    </source>
</evidence>
<dbReference type="GO" id="GO:0004842">
    <property type="term" value="F:ubiquitin-protein transferase activity"/>
    <property type="evidence" value="ECO:0007669"/>
    <property type="project" value="TreeGrafter"/>
</dbReference>
<feature type="compositionally biased region" description="Polar residues" evidence="5">
    <location>
        <begin position="403"/>
        <end position="416"/>
    </location>
</feature>
<keyword evidence="1" id="KW-0677">Repeat</keyword>
<dbReference type="SUPFAM" id="SSF48403">
    <property type="entry name" value="Ankyrin repeat"/>
    <property type="match status" value="1"/>
</dbReference>
<name>A0A7S3V2E7_9STRA</name>
<dbReference type="InterPro" id="IPR002110">
    <property type="entry name" value="Ankyrin_rpt"/>
</dbReference>
<feature type="region of interest" description="Disordered" evidence="5">
    <location>
        <begin position="403"/>
        <end position="424"/>
    </location>
</feature>
<dbReference type="AlphaFoldDB" id="A0A7S3V2E7"/>
<evidence type="ECO:0000256" key="4">
    <source>
        <dbReference type="SAM" id="Coils"/>
    </source>
</evidence>
<evidence type="ECO:0000256" key="1">
    <source>
        <dbReference type="ARBA" id="ARBA00022737"/>
    </source>
</evidence>
<feature type="region of interest" description="Disordered" evidence="5">
    <location>
        <begin position="1"/>
        <end position="49"/>
    </location>
</feature>
<dbReference type="Pfam" id="PF12796">
    <property type="entry name" value="Ank_2"/>
    <property type="match status" value="1"/>
</dbReference>
<reference evidence="6" key="1">
    <citation type="submission" date="2021-01" db="EMBL/GenBank/DDBJ databases">
        <authorList>
            <person name="Corre E."/>
            <person name="Pelletier E."/>
            <person name="Niang G."/>
            <person name="Scheremetjew M."/>
            <person name="Finn R."/>
            <person name="Kale V."/>
            <person name="Holt S."/>
            <person name="Cochrane G."/>
            <person name="Meng A."/>
            <person name="Brown T."/>
            <person name="Cohen L."/>
        </authorList>
    </citation>
    <scope>NUCLEOTIDE SEQUENCE</scope>
    <source>
        <strain evidence="6">GSBS06</strain>
    </source>
</reference>
<dbReference type="InterPro" id="IPR036770">
    <property type="entry name" value="Ankyrin_rpt-contain_sf"/>
</dbReference>
<accession>A0A7S3V2E7</accession>
<gene>
    <name evidence="6" type="ORF">ASTO00021_LOCUS17497</name>
</gene>
<dbReference type="Gene3D" id="1.25.40.20">
    <property type="entry name" value="Ankyrin repeat-containing domain"/>
    <property type="match status" value="1"/>
</dbReference>
<evidence type="ECO:0000256" key="2">
    <source>
        <dbReference type="ARBA" id="ARBA00023043"/>
    </source>
</evidence>
<proteinExistence type="predicted"/>